<accession>A0A1H9B9Q5</accession>
<dbReference type="AlphaFoldDB" id="A0A1H9B9Q5"/>
<proteinExistence type="predicted"/>
<dbReference type="EMBL" id="FOFB01000003">
    <property type="protein sequence ID" value="SEP85756.1"/>
    <property type="molecule type" value="Genomic_DNA"/>
</dbReference>
<protein>
    <submittedName>
        <fullName evidence="1">Uncharacterized protein</fullName>
    </submittedName>
</protein>
<gene>
    <name evidence="1" type="ORF">SAMN05444359_10341</name>
</gene>
<dbReference type="Proteomes" id="UP000199021">
    <property type="component" value="Unassembled WGS sequence"/>
</dbReference>
<organism evidence="1 2">
    <name type="scientific">Neolewinella agarilytica</name>
    <dbReference type="NCBI Taxonomy" id="478744"/>
    <lineage>
        <taxon>Bacteria</taxon>
        <taxon>Pseudomonadati</taxon>
        <taxon>Bacteroidota</taxon>
        <taxon>Saprospiria</taxon>
        <taxon>Saprospirales</taxon>
        <taxon>Lewinellaceae</taxon>
        <taxon>Neolewinella</taxon>
    </lineage>
</organism>
<evidence type="ECO:0000313" key="1">
    <source>
        <dbReference type="EMBL" id="SEP85756.1"/>
    </source>
</evidence>
<dbReference type="InParanoid" id="A0A1H9B9Q5"/>
<name>A0A1H9B9Q5_9BACT</name>
<reference evidence="2" key="1">
    <citation type="submission" date="2016-10" db="EMBL/GenBank/DDBJ databases">
        <authorList>
            <person name="Varghese N."/>
            <person name="Submissions S."/>
        </authorList>
    </citation>
    <scope>NUCLEOTIDE SEQUENCE [LARGE SCALE GENOMIC DNA]</scope>
    <source>
        <strain evidence="2">DSM 24740</strain>
    </source>
</reference>
<sequence>MKYELQGIFLKPSPMSSDKRKGNAPIGWKAWWNGSVYANPLQESIGRLTAVFSHALRSPDEWVTGAQGSIVFSGGRVTVRDPYRRRQVYESYTWRDLEIHYRTPENAKPDSPYNSWITFNKFPRKVKIPFVFKEEEIRRLTSFFLRDKIPFKEYMNGKRAFRCRYLDAEQIDHVIKKYGIEW</sequence>
<keyword evidence="2" id="KW-1185">Reference proteome</keyword>
<evidence type="ECO:0000313" key="2">
    <source>
        <dbReference type="Proteomes" id="UP000199021"/>
    </source>
</evidence>